<evidence type="ECO:0000313" key="2">
    <source>
        <dbReference type="Proteomes" id="UP001229421"/>
    </source>
</evidence>
<organism evidence="1 2">
    <name type="scientific">Tagetes erecta</name>
    <name type="common">African marigold</name>
    <dbReference type="NCBI Taxonomy" id="13708"/>
    <lineage>
        <taxon>Eukaryota</taxon>
        <taxon>Viridiplantae</taxon>
        <taxon>Streptophyta</taxon>
        <taxon>Embryophyta</taxon>
        <taxon>Tracheophyta</taxon>
        <taxon>Spermatophyta</taxon>
        <taxon>Magnoliopsida</taxon>
        <taxon>eudicotyledons</taxon>
        <taxon>Gunneridae</taxon>
        <taxon>Pentapetalae</taxon>
        <taxon>asterids</taxon>
        <taxon>campanulids</taxon>
        <taxon>Asterales</taxon>
        <taxon>Asteraceae</taxon>
        <taxon>Asteroideae</taxon>
        <taxon>Heliantheae alliance</taxon>
        <taxon>Tageteae</taxon>
        <taxon>Tagetes</taxon>
    </lineage>
</organism>
<keyword evidence="2" id="KW-1185">Reference proteome</keyword>
<evidence type="ECO:0000313" key="1">
    <source>
        <dbReference type="EMBL" id="KAK1410793.1"/>
    </source>
</evidence>
<dbReference type="InterPro" id="IPR036265">
    <property type="entry name" value="HIT-like_sf"/>
</dbReference>
<comment type="caution">
    <text evidence="1">The sequence shown here is derived from an EMBL/GenBank/DDBJ whole genome shotgun (WGS) entry which is preliminary data.</text>
</comment>
<dbReference type="Proteomes" id="UP001229421">
    <property type="component" value="Unassembled WGS sequence"/>
</dbReference>
<dbReference type="EMBL" id="JAUHHV010000010">
    <property type="protein sequence ID" value="KAK1410793.1"/>
    <property type="molecule type" value="Genomic_DNA"/>
</dbReference>
<reference evidence="1" key="1">
    <citation type="journal article" date="2023" name="bioRxiv">
        <title>Improved chromosome-level genome assembly for marigold (Tagetes erecta).</title>
        <authorList>
            <person name="Jiang F."/>
            <person name="Yuan L."/>
            <person name="Wang S."/>
            <person name="Wang H."/>
            <person name="Xu D."/>
            <person name="Wang A."/>
            <person name="Fan W."/>
        </authorList>
    </citation>
    <scope>NUCLEOTIDE SEQUENCE</scope>
    <source>
        <strain evidence="1">WSJ</strain>
        <tissue evidence="1">Leaf</tissue>
    </source>
</reference>
<proteinExistence type="predicted"/>
<dbReference type="SUPFAM" id="SSF54197">
    <property type="entry name" value="HIT-like"/>
    <property type="match status" value="1"/>
</dbReference>
<protein>
    <submittedName>
        <fullName evidence="1">Uncharacterized protein</fullName>
    </submittedName>
</protein>
<dbReference type="AlphaFoldDB" id="A0AAD8NJY6"/>
<gene>
    <name evidence="1" type="ORF">QVD17_37332</name>
</gene>
<name>A0AAD8NJY6_TARER</name>
<accession>A0AAD8NJY6</accession>
<sequence>MEKKKQRLIKDYTCTNLCCNNNTIRIAFISSISSYFHFHFHFHSLSFFSHHKSSQKRLLFNSTHFRCHSKIKQTIRIKDIYNQIDDLLSD</sequence>